<dbReference type="EMBL" id="JACERG010000020">
    <property type="protein sequence ID" value="MBA5225622.1"/>
    <property type="molecule type" value="Genomic_DNA"/>
</dbReference>
<name>A0A7W2HXS9_9ACTN</name>
<proteinExistence type="predicted"/>
<dbReference type="Proteomes" id="UP000587608">
    <property type="component" value="Unassembled WGS sequence"/>
</dbReference>
<dbReference type="AlphaFoldDB" id="A0A7W2HXS9"/>
<organism evidence="1 2">
    <name type="scientific">Streptomyces griseoaurantiacus</name>
    <dbReference type="NCBI Taxonomy" id="68213"/>
    <lineage>
        <taxon>Bacteria</taxon>
        <taxon>Bacillati</taxon>
        <taxon>Actinomycetota</taxon>
        <taxon>Actinomycetes</taxon>
        <taxon>Kitasatosporales</taxon>
        <taxon>Streptomycetaceae</taxon>
        <taxon>Streptomyces</taxon>
        <taxon>Streptomyces aurantiacus group</taxon>
    </lineage>
</organism>
<accession>A0A7W2HXS9</accession>
<comment type="caution">
    <text evidence="1">The sequence shown here is derived from an EMBL/GenBank/DDBJ whole genome shotgun (WGS) entry which is preliminary data.</text>
</comment>
<evidence type="ECO:0000313" key="2">
    <source>
        <dbReference type="Proteomes" id="UP000587608"/>
    </source>
</evidence>
<gene>
    <name evidence="1" type="ORF">H1X69_30110</name>
</gene>
<dbReference type="RefSeq" id="WP_040897302.1">
    <property type="nucleotide sequence ID" value="NZ_CP108895.1"/>
</dbReference>
<protein>
    <submittedName>
        <fullName evidence="1">Uncharacterized protein</fullName>
    </submittedName>
</protein>
<evidence type="ECO:0000313" key="1">
    <source>
        <dbReference type="EMBL" id="MBA5225622.1"/>
    </source>
</evidence>
<reference evidence="1 2" key="1">
    <citation type="submission" date="2020-07" db="EMBL/GenBank/DDBJ databases">
        <title>Differential regulation of undecylprodigiosin biosynthesis in the yeast-scavenging Streptomyces strain MBK6.</title>
        <authorList>
            <person name="Baral B."/>
            <person name="Siitonen V."/>
            <person name="Laughlin M."/>
            <person name="Yamada K."/>
            <person name="Ilomaeki M."/>
            <person name="Metsae-Ketelae M."/>
            <person name="Niemi J."/>
        </authorList>
    </citation>
    <scope>NUCLEOTIDE SEQUENCE [LARGE SCALE GENOMIC DNA]</scope>
    <source>
        <strain evidence="1 2">MBK6</strain>
    </source>
</reference>
<sequence length="106" mass="12284">MHAYQQQLVNEAHEQMQRDHFLGHGMFAPNVPIYMETQPSMPAEAEEPPLLDDQEEAFRYLLRTLSASQRDALLVLSMRSPANALDQILGVLWDEFDDERDRGSRR</sequence>